<accession>A0A066UA19</accession>
<protein>
    <recommendedName>
        <fullName evidence="3">Serine/arginine repetitive matrix protein 2</fullName>
    </recommendedName>
</protein>
<comment type="caution">
    <text evidence="1">The sequence shown here is derived from an EMBL/GenBank/DDBJ whole genome shotgun (WGS) entry which is preliminary data.</text>
</comment>
<sequence length="349" mass="37488">MAVGVEQMSPYERAAWQDIERWRDERLAVNERRLLPGVRDRLAKGGQVAKGRIEQVPGAEQLTAIVHNSIDGLLKLVNKASEATLRRKAVVAAYAKRGHAVSELSDIHRLDLADIDKAKPRLGLRYTAFSAVEGAGAGLAVSGGELLTTAGGVVGAGAGAVPGVGTVAAAMAADAVLVLGAMTRAVAHTAAYYGYDTELPQERVFALGVLSFGMAQQTSKGIAYVQLNKLVNDLARKATWDQLNKNGVTRIVRAFYERSAAQLTKKKLGQAVPVLGIVIGAGLNARLLHNLTEDAEQLYRERFLREKHHLETVDVTVTAERADLDPDDVVHIAEIVEEGTTREEHPPTG</sequence>
<evidence type="ECO:0000313" key="1">
    <source>
        <dbReference type="EMBL" id="KDN22662.1"/>
    </source>
</evidence>
<dbReference type="Pfam" id="PF12787">
    <property type="entry name" value="EcsC"/>
    <property type="match status" value="1"/>
</dbReference>
<proteinExistence type="predicted"/>
<dbReference type="Proteomes" id="UP000027345">
    <property type="component" value="Unassembled WGS sequence"/>
</dbReference>
<dbReference type="AlphaFoldDB" id="A0A066UA19"/>
<dbReference type="EMBL" id="JMQI01000015">
    <property type="protein sequence ID" value="KDN22662.1"/>
    <property type="molecule type" value="Genomic_DNA"/>
</dbReference>
<dbReference type="eggNOG" id="ENOG5030S8C">
    <property type="taxonomic scope" value="Bacteria"/>
</dbReference>
<reference evidence="1 2" key="1">
    <citation type="submission" date="2014-05" db="EMBL/GenBank/DDBJ databases">
        <title>Draft genome sequence of Amycolatopsis rifamycinica DSM 46095.</title>
        <authorList>
            <person name="Lal R."/>
            <person name="Saxena A."/>
            <person name="Kumari R."/>
            <person name="Mukherjee U."/>
            <person name="Singh P."/>
            <person name="Sangwan N."/>
            <person name="Mahato N.K."/>
        </authorList>
    </citation>
    <scope>NUCLEOTIDE SEQUENCE [LARGE SCALE GENOMIC DNA]</scope>
    <source>
        <strain evidence="1 2">DSM 46095</strain>
    </source>
</reference>
<keyword evidence="2" id="KW-1185">Reference proteome</keyword>
<organism evidence="1 2">
    <name type="scientific">Amycolatopsis rifamycinica</name>
    <dbReference type="NCBI Taxonomy" id="287986"/>
    <lineage>
        <taxon>Bacteria</taxon>
        <taxon>Bacillati</taxon>
        <taxon>Actinomycetota</taxon>
        <taxon>Actinomycetes</taxon>
        <taxon>Pseudonocardiales</taxon>
        <taxon>Pseudonocardiaceae</taxon>
        <taxon>Amycolatopsis</taxon>
    </lineage>
</organism>
<dbReference type="PANTHER" id="PTHR41260:SF1">
    <property type="entry name" value="PROTEIN ECSC"/>
    <property type="match status" value="1"/>
</dbReference>
<dbReference type="STRING" id="287986.DV20_08070"/>
<dbReference type="PANTHER" id="PTHR41260">
    <property type="entry name" value="PROTEIN ECSC"/>
    <property type="match status" value="1"/>
</dbReference>
<evidence type="ECO:0008006" key="3">
    <source>
        <dbReference type="Google" id="ProtNLM"/>
    </source>
</evidence>
<gene>
    <name evidence="1" type="ORF">DV20_08070</name>
</gene>
<evidence type="ECO:0000313" key="2">
    <source>
        <dbReference type="Proteomes" id="UP000027345"/>
    </source>
</evidence>
<dbReference type="InterPro" id="IPR024787">
    <property type="entry name" value="EcsC"/>
</dbReference>
<name>A0A066UA19_9PSEU</name>